<keyword evidence="1 4" id="KW-0853">WD repeat</keyword>
<dbReference type="FunFam" id="2.130.10.10:FF:000492">
    <property type="entry name" value="LEC14B homolog isoform X2"/>
    <property type="match status" value="1"/>
</dbReference>
<keyword evidence="7" id="KW-1185">Reference proteome</keyword>
<dbReference type="GeneID" id="123408219"/>
<feature type="repeat" description="WD" evidence="4">
    <location>
        <begin position="242"/>
        <end position="275"/>
    </location>
</feature>
<dbReference type="PANTHER" id="PTHR19847">
    <property type="entry name" value="DDB1- AND CUL4-ASSOCIATED FACTOR 11"/>
    <property type="match status" value="1"/>
</dbReference>
<protein>
    <recommendedName>
        <fullName evidence="8">LEC14B homolog</fullName>
    </recommendedName>
</protein>
<dbReference type="EnsemblPlants" id="HORVU.MOREX.r3.1HG0014190.1">
    <property type="protein sequence ID" value="HORVU.MOREX.r3.1HG0014190.1"/>
    <property type="gene ID" value="HORVU.MOREX.r3.1HG0014190"/>
</dbReference>
<dbReference type="Pfam" id="PF00400">
    <property type="entry name" value="WD40"/>
    <property type="match status" value="4"/>
</dbReference>
<evidence type="ECO:0008006" key="8">
    <source>
        <dbReference type="Google" id="ProtNLM"/>
    </source>
</evidence>
<dbReference type="SMR" id="A0A8I6X296"/>
<dbReference type="OrthoDB" id="63070at2759"/>
<dbReference type="InterPro" id="IPR051859">
    <property type="entry name" value="DCAF"/>
</dbReference>
<evidence type="ECO:0000313" key="7">
    <source>
        <dbReference type="Proteomes" id="UP000011116"/>
    </source>
</evidence>
<dbReference type="InterPro" id="IPR036322">
    <property type="entry name" value="WD40_repeat_dom_sf"/>
</dbReference>
<reference evidence="6" key="3">
    <citation type="submission" date="2022-01" db="UniProtKB">
        <authorList>
            <consortium name="EnsemblPlants"/>
        </authorList>
    </citation>
    <scope>IDENTIFICATION</scope>
    <source>
        <strain evidence="6">subsp. vulgare</strain>
    </source>
</reference>
<evidence type="ECO:0000256" key="5">
    <source>
        <dbReference type="SAM" id="MobiDB-lite"/>
    </source>
</evidence>
<evidence type="ECO:0000256" key="4">
    <source>
        <dbReference type="PROSITE-ProRule" id="PRU00221"/>
    </source>
</evidence>
<dbReference type="PROSITE" id="PS50294">
    <property type="entry name" value="WD_REPEATS_REGION"/>
    <property type="match status" value="2"/>
</dbReference>
<dbReference type="SMART" id="SM00320">
    <property type="entry name" value="WD40"/>
    <property type="match status" value="6"/>
</dbReference>
<name>A0A8I6X296_HORVV</name>
<proteinExistence type="inferred from homology"/>
<dbReference type="InterPro" id="IPR001680">
    <property type="entry name" value="WD40_rpt"/>
</dbReference>
<dbReference type="SUPFAM" id="SSF50978">
    <property type="entry name" value="WD40 repeat-like"/>
    <property type="match status" value="1"/>
</dbReference>
<organism evidence="6 7">
    <name type="scientific">Hordeum vulgare subsp. vulgare</name>
    <name type="common">Domesticated barley</name>
    <dbReference type="NCBI Taxonomy" id="112509"/>
    <lineage>
        <taxon>Eukaryota</taxon>
        <taxon>Viridiplantae</taxon>
        <taxon>Streptophyta</taxon>
        <taxon>Embryophyta</taxon>
        <taxon>Tracheophyta</taxon>
        <taxon>Spermatophyta</taxon>
        <taxon>Magnoliopsida</taxon>
        <taxon>Liliopsida</taxon>
        <taxon>Poales</taxon>
        <taxon>Poaceae</taxon>
        <taxon>BOP clade</taxon>
        <taxon>Pooideae</taxon>
        <taxon>Triticodae</taxon>
        <taxon>Triticeae</taxon>
        <taxon>Hordeinae</taxon>
        <taxon>Hordeum</taxon>
    </lineage>
</organism>
<dbReference type="GO" id="GO:0043161">
    <property type="term" value="P:proteasome-mediated ubiquitin-dependent protein catabolic process"/>
    <property type="evidence" value="ECO:0000318"/>
    <property type="project" value="GO_Central"/>
</dbReference>
<keyword evidence="2" id="KW-0677">Repeat</keyword>
<dbReference type="Proteomes" id="UP000011116">
    <property type="component" value="Chromosome 1H"/>
</dbReference>
<dbReference type="PROSITE" id="PS50082">
    <property type="entry name" value="WD_REPEATS_2"/>
    <property type="match status" value="3"/>
</dbReference>
<dbReference type="RefSeq" id="XP_044957340.1">
    <property type="nucleotide sequence ID" value="XM_045101405.1"/>
</dbReference>
<dbReference type="InterPro" id="IPR015943">
    <property type="entry name" value="WD40/YVTN_repeat-like_dom_sf"/>
</dbReference>
<dbReference type="Gene3D" id="2.130.10.10">
    <property type="entry name" value="YVTN repeat-like/Quinoprotein amine dehydrogenase"/>
    <property type="match status" value="3"/>
</dbReference>
<feature type="repeat" description="WD" evidence="4">
    <location>
        <begin position="288"/>
        <end position="329"/>
    </location>
</feature>
<evidence type="ECO:0000256" key="3">
    <source>
        <dbReference type="ARBA" id="ARBA00061298"/>
    </source>
</evidence>
<feature type="region of interest" description="Disordered" evidence="5">
    <location>
        <begin position="1"/>
        <end position="21"/>
    </location>
</feature>
<reference evidence="6" key="2">
    <citation type="submission" date="2020-10" db="EMBL/GenBank/DDBJ databases">
        <authorList>
            <person name="Scholz U."/>
            <person name="Mascher M."/>
            <person name="Fiebig A."/>
        </authorList>
    </citation>
    <scope>NUCLEOTIDE SEQUENCE [LARGE SCALE GENOMIC DNA]</scope>
    <source>
        <strain evidence="6">cv. Morex</strain>
    </source>
</reference>
<dbReference type="GO" id="GO:0080008">
    <property type="term" value="C:Cul4-RING E3 ubiquitin ligase complex"/>
    <property type="evidence" value="ECO:0000318"/>
    <property type="project" value="GO_Central"/>
</dbReference>
<feature type="repeat" description="WD" evidence="4">
    <location>
        <begin position="411"/>
        <end position="443"/>
    </location>
</feature>
<dbReference type="FunFam" id="2.130.10.10:FF:000557">
    <property type="entry name" value="WD repeat protein"/>
    <property type="match status" value="1"/>
</dbReference>
<accession>A0A8I6X296</accession>
<evidence type="ECO:0000256" key="1">
    <source>
        <dbReference type="ARBA" id="ARBA00022574"/>
    </source>
</evidence>
<dbReference type="KEGG" id="hvg:123408219"/>
<evidence type="ECO:0000256" key="2">
    <source>
        <dbReference type="ARBA" id="ARBA00022737"/>
    </source>
</evidence>
<dbReference type="Gramene" id="HORVU.MOREX.r2.1HG0010850.1">
    <property type="protein sequence ID" value="HORVU.MOREX.r2.1HG0010850.1"/>
    <property type="gene ID" value="HORVU.MOREX.r2.1HG0010850"/>
</dbReference>
<sequence length="471" mass="52898">MRSKRKTCHGGPSQQEQDSPAVANEVFVIDEEVSHLTRLKSEPSEKTRACLHAGKSHISTFKLLSSRESNRSGFGRFSSADCSYALRKHLPVRGPWCVDSMDCAAYISQFSLDGSLLIGAFRGGRIRIYNADKKWKIHKDITCKSLRWTVSDIALSPDQQYLAYSSLSPTVHIVNVQNAPKQSHANITDVHEGLNFSAADDESSFGIFSIKFSKDGRELVVGNSNESICIYDLGANKVTERIHAHVADVNAVTFADESGGVLYSGSDDSLCKVWDRRCHNRAKPVGVLAGHLDGVTFIDSHGDGHYFISNCKDQTIKLWDIRKLSSATKDCTPKAYEWDYRWMTYPSEARFLKHPYDQSLATFRGHSVLRTLIRCYFSPMHSTGQRYIYTGSSDQCVYIYDVATGNVVETLKWHGSIVRDCSWHPHLPTLVSSSWDGYLVRWEATEEEDDDPTTLNKGKQKMCAEGYTFTL</sequence>
<evidence type="ECO:0000313" key="6">
    <source>
        <dbReference type="EnsemblPlants" id="HORVU.MOREX.r3.1HG0014190.1"/>
    </source>
</evidence>
<dbReference type="RefSeq" id="XP_044957384.1">
    <property type="nucleotide sequence ID" value="XM_045101449.1"/>
</dbReference>
<gene>
    <name evidence="6" type="primary">LOC123408219</name>
</gene>
<reference evidence="7" key="1">
    <citation type="journal article" date="2012" name="Nature">
        <title>A physical, genetic and functional sequence assembly of the barley genome.</title>
        <authorList>
            <consortium name="The International Barley Genome Sequencing Consortium"/>
            <person name="Mayer K.F."/>
            <person name="Waugh R."/>
            <person name="Brown J.W."/>
            <person name="Schulman A."/>
            <person name="Langridge P."/>
            <person name="Platzer M."/>
            <person name="Fincher G.B."/>
            <person name="Muehlbauer G.J."/>
            <person name="Sato K."/>
            <person name="Close T.J."/>
            <person name="Wise R.P."/>
            <person name="Stein N."/>
        </authorList>
    </citation>
    <scope>NUCLEOTIDE SEQUENCE [LARGE SCALE GENOMIC DNA]</scope>
    <source>
        <strain evidence="7">cv. Morex</strain>
    </source>
</reference>
<comment type="similarity">
    <text evidence="3">Belongs to the WD repeat LEC14B family.</text>
</comment>
<dbReference type="PANTHER" id="PTHR19847:SF16">
    <property type="entry name" value="LEC14B HOMOLOG"/>
    <property type="match status" value="1"/>
</dbReference>
<dbReference type="AlphaFoldDB" id="A0A8I6X296"/>
<dbReference type="Gramene" id="HORVU.MOREX.r3.1HG0014190.1">
    <property type="protein sequence ID" value="HORVU.MOREX.r3.1HG0014190.1"/>
    <property type="gene ID" value="HORVU.MOREX.r3.1HG0014190"/>
</dbReference>